<gene>
    <name evidence="3" type="ORF">EJ02DRAFT_336987</name>
</gene>
<dbReference type="PROSITE" id="PS50405">
    <property type="entry name" value="GST_CTER"/>
    <property type="match status" value="1"/>
</dbReference>
<dbReference type="AlphaFoldDB" id="A0A6A5T5S6"/>
<dbReference type="PROSITE" id="PS50404">
    <property type="entry name" value="GST_NTER"/>
    <property type="match status" value="1"/>
</dbReference>
<evidence type="ECO:0000259" key="1">
    <source>
        <dbReference type="PROSITE" id="PS50404"/>
    </source>
</evidence>
<dbReference type="Pfam" id="PF02798">
    <property type="entry name" value="GST_N"/>
    <property type="match status" value="1"/>
</dbReference>
<reference evidence="3" key="1">
    <citation type="journal article" date="2020" name="Stud. Mycol.">
        <title>101 Dothideomycetes genomes: a test case for predicting lifestyles and emergence of pathogens.</title>
        <authorList>
            <person name="Haridas S."/>
            <person name="Albert R."/>
            <person name="Binder M."/>
            <person name="Bloem J."/>
            <person name="Labutti K."/>
            <person name="Salamov A."/>
            <person name="Andreopoulos B."/>
            <person name="Baker S."/>
            <person name="Barry K."/>
            <person name="Bills G."/>
            <person name="Bluhm B."/>
            <person name="Cannon C."/>
            <person name="Castanera R."/>
            <person name="Culley D."/>
            <person name="Daum C."/>
            <person name="Ezra D."/>
            <person name="Gonzalez J."/>
            <person name="Henrissat B."/>
            <person name="Kuo A."/>
            <person name="Liang C."/>
            <person name="Lipzen A."/>
            <person name="Lutzoni F."/>
            <person name="Magnuson J."/>
            <person name="Mondo S."/>
            <person name="Nolan M."/>
            <person name="Ohm R."/>
            <person name="Pangilinan J."/>
            <person name="Park H.-J."/>
            <person name="Ramirez L."/>
            <person name="Alfaro M."/>
            <person name="Sun H."/>
            <person name="Tritt A."/>
            <person name="Yoshinaga Y."/>
            <person name="Zwiers L.-H."/>
            <person name="Turgeon B."/>
            <person name="Goodwin S."/>
            <person name="Spatafora J."/>
            <person name="Crous P."/>
            <person name="Grigoriev I."/>
        </authorList>
    </citation>
    <scope>NUCLEOTIDE SEQUENCE</scope>
    <source>
        <strain evidence="3">CBS 161.51</strain>
    </source>
</reference>
<protein>
    <submittedName>
        <fullName evidence="3">Glutathione S-transferase</fullName>
    </submittedName>
</protein>
<dbReference type="OrthoDB" id="414243at2759"/>
<dbReference type="Proteomes" id="UP000800038">
    <property type="component" value="Unassembled WGS sequence"/>
</dbReference>
<evidence type="ECO:0000259" key="2">
    <source>
        <dbReference type="PROSITE" id="PS50405"/>
    </source>
</evidence>
<organism evidence="3 4">
    <name type="scientific">Clathrospora elynae</name>
    <dbReference type="NCBI Taxonomy" id="706981"/>
    <lineage>
        <taxon>Eukaryota</taxon>
        <taxon>Fungi</taxon>
        <taxon>Dikarya</taxon>
        <taxon>Ascomycota</taxon>
        <taxon>Pezizomycotina</taxon>
        <taxon>Dothideomycetes</taxon>
        <taxon>Pleosporomycetidae</taxon>
        <taxon>Pleosporales</taxon>
        <taxon>Diademaceae</taxon>
        <taxon>Clathrospora</taxon>
    </lineage>
</organism>
<dbReference type="SUPFAM" id="SSF47616">
    <property type="entry name" value="GST C-terminal domain-like"/>
    <property type="match status" value="1"/>
</dbReference>
<dbReference type="InterPro" id="IPR050213">
    <property type="entry name" value="GST_superfamily"/>
</dbReference>
<dbReference type="InterPro" id="IPR004046">
    <property type="entry name" value="GST_C"/>
</dbReference>
<feature type="domain" description="GST N-terminal" evidence="1">
    <location>
        <begin position="21"/>
        <end position="104"/>
    </location>
</feature>
<name>A0A6A5T5S6_9PLEO</name>
<dbReference type="SFLD" id="SFLDS00019">
    <property type="entry name" value="Glutathione_Transferase_(cytos"/>
    <property type="match status" value="1"/>
</dbReference>
<keyword evidence="3" id="KW-0808">Transferase</keyword>
<dbReference type="InterPro" id="IPR036282">
    <property type="entry name" value="Glutathione-S-Trfase_C_sf"/>
</dbReference>
<dbReference type="GO" id="GO:0006749">
    <property type="term" value="P:glutathione metabolic process"/>
    <property type="evidence" value="ECO:0007669"/>
    <property type="project" value="TreeGrafter"/>
</dbReference>
<dbReference type="SUPFAM" id="SSF52833">
    <property type="entry name" value="Thioredoxin-like"/>
    <property type="match status" value="1"/>
</dbReference>
<feature type="domain" description="GST C-terminal" evidence="2">
    <location>
        <begin position="108"/>
        <end position="232"/>
    </location>
</feature>
<dbReference type="Pfam" id="PF14497">
    <property type="entry name" value="GST_C_3"/>
    <property type="match status" value="1"/>
</dbReference>
<keyword evidence="4" id="KW-1185">Reference proteome</keyword>
<dbReference type="InterPro" id="IPR010987">
    <property type="entry name" value="Glutathione-S-Trfase_C-like"/>
</dbReference>
<dbReference type="PANTHER" id="PTHR11571">
    <property type="entry name" value="GLUTATHIONE S-TRANSFERASE"/>
    <property type="match status" value="1"/>
</dbReference>
<dbReference type="PANTHER" id="PTHR11571:SF150">
    <property type="entry name" value="GLUTATHIONE S-TRANSFERASE"/>
    <property type="match status" value="1"/>
</dbReference>
<proteinExistence type="predicted"/>
<evidence type="ECO:0000313" key="3">
    <source>
        <dbReference type="EMBL" id="KAF1946106.1"/>
    </source>
</evidence>
<dbReference type="CDD" id="cd03039">
    <property type="entry name" value="GST_N_Sigma_like"/>
    <property type="match status" value="1"/>
</dbReference>
<dbReference type="InterPro" id="IPR040079">
    <property type="entry name" value="Glutathione_S-Trfase"/>
</dbReference>
<accession>A0A6A5T5S6</accession>
<dbReference type="EMBL" id="ML976005">
    <property type="protein sequence ID" value="KAF1946106.1"/>
    <property type="molecule type" value="Genomic_DNA"/>
</dbReference>
<dbReference type="InterPro" id="IPR036249">
    <property type="entry name" value="Thioredoxin-like_sf"/>
</dbReference>
<dbReference type="GO" id="GO:0004364">
    <property type="term" value="F:glutathione transferase activity"/>
    <property type="evidence" value="ECO:0007669"/>
    <property type="project" value="TreeGrafter"/>
</dbReference>
<dbReference type="Gene3D" id="3.40.30.10">
    <property type="entry name" value="Glutaredoxin"/>
    <property type="match status" value="1"/>
</dbReference>
<sequence>MPTSNLCGKPGPNNDHIGGVPTIHYLDFMSRGRGQAVRLLFEDAGIAYTDVRYATDEYYTTYKKSKIAEMNPTATIPVVELNGHILTQSYPMLRHFSRVLGGTYDGKTEEELYFTDVVCDIVADWRTLFVAAFFSPNKDTDYPKHCSTARPNFLKAISQHLQGSDLAKRGPFVIGETFTYADIVLYQVLHDEELTREGRKGLKEYPRLVELVEGVEKRPNVSAFLGSERYLG</sequence>
<dbReference type="Gene3D" id="1.20.1050.10">
    <property type="match status" value="1"/>
</dbReference>
<evidence type="ECO:0000313" key="4">
    <source>
        <dbReference type="Proteomes" id="UP000800038"/>
    </source>
</evidence>
<dbReference type="InterPro" id="IPR004045">
    <property type="entry name" value="Glutathione_S-Trfase_N"/>
</dbReference>